<organism evidence="1 2">
    <name type="scientific">Physocladia obscura</name>
    <dbReference type="NCBI Taxonomy" id="109957"/>
    <lineage>
        <taxon>Eukaryota</taxon>
        <taxon>Fungi</taxon>
        <taxon>Fungi incertae sedis</taxon>
        <taxon>Chytridiomycota</taxon>
        <taxon>Chytridiomycota incertae sedis</taxon>
        <taxon>Chytridiomycetes</taxon>
        <taxon>Chytridiales</taxon>
        <taxon>Chytriomycetaceae</taxon>
        <taxon>Physocladia</taxon>
    </lineage>
</organism>
<dbReference type="EMBL" id="JADGJH010000590">
    <property type="protein sequence ID" value="KAJ3125795.1"/>
    <property type="molecule type" value="Genomic_DNA"/>
</dbReference>
<sequence>MSNNANINTEIKHLKAEFEMIRVSLREKLDLQLPQLISSFIFKYLAKRQLLLSQTDRDIDEAEEI</sequence>
<proteinExistence type="predicted"/>
<name>A0AAD5T2V9_9FUNG</name>
<evidence type="ECO:0000313" key="1">
    <source>
        <dbReference type="EMBL" id="KAJ3125795.1"/>
    </source>
</evidence>
<keyword evidence="2" id="KW-1185">Reference proteome</keyword>
<accession>A0AAD5T2V9</accession>
<reference evidence="1" key="1">
    <citation type="submission" date="2020-05" db="EMBL/GenBank/DDBJ databases">
        <title>Phylogenomic resolution of chytrid fungi.</title>
        <authorList>
            <person name="Stajich J.E."/>
            <person name="Amses K."/>
            <person name="Simmons R."/>
            <person name="Seto K."/>
            <person name="Myers J."/>
            <person name="Bonds A."/>
            <person name="Quandt C.A."/>
            <person name="Barry K."/>
            <person name="Liu P."/>
            <person name="Grigoriev I."/>
            <person name="Longcore J.E."/>
            <person name="James T.Y."/>
        </authorList>
    </citation>
    <scope>NUCLEOTIDE SEQUENCE</scope>
    <source>
        <strain evidence="1">JEL0513</strain>
    </source>
</reference>
<dbReference type="Proteomes" id="UP001211907">
    <property type="component" value="Unassembled WGS sequence"/>
</dbReference>
<gene>
    <name evidence="1" type="ORF">HK100_010596</name>
</gene>
<evidence type="ECO:0000313" key="2">
    <source>
        <dbReference type="Proteomes" id="UP001211907"/>
    </source>
</evidence>
<comment type="caution">
    <text evidence="1">The sequence shown here is derived from an EMBL/GenBank/DDBJ whole genome shotgun (WGS) entry which is preliminary data.</text>
</comment>
<feature type="non-terminal residue" evidence="1">
    <location>
        <position position="65"/>
    </location>
</feature>
<dbReference type="AlphaFoldDB" id="A0AAD5T2V9"/>
<protein>
    <submittedName>
        <fullName evidence="1">Uncharacterized protein</fullName>
    </submittedName>
</protein>